<name>A0AA88E2T4_FICCA</name>
<evidence type="ECO:0000313" key="3">
    <source>
        <dbReference type="Proteomes" id="UP001187192"/>
    </source>
</evidence>
<comment type="caution">
    <text evidence="2">The sequence shown here is derived from an EMBL/GenBank/DDBJ whole genome shotgun (WGS) entry which is preliminary data.</text>
</comment>
<keyword evidence="3" id="KW-1185">Reference proteome</keyword>
<evidence type="ECO:0000256" key="1">
    <source>
        <dbReference type="SAM" id="MobiDB-lite"/>
    </source>
</evidence>
<dbReference type="Proteomes" id="UP001187192">
    <property type="component" value="Unassembled WGS sequence"/>
</dbReference>
<feature type="region of interest" description="Disordered" evidence="1">
    <location>
        <begin position="1"/>
        <end position="40"/>
    </location>
</feature>
<dbReference type="EMBL" id="BTGU01000348">
    <property type="protein sequence ID" value="GMN66638.1"/>
    <property type="molecule type" value="Genomic_DNA"/>
</dbReference>
<organism evidence="2 3">
    <name type="scientific">Ficus carica</name>
    <name type="common">Common fig</name>
    <dbReference type="NCBI Taxonomy" id="3494"/>
    <lineage>
        <taxon>Eukaryota</taxon>
        <taxon>Viridiplantae</taxon>
        <taxon>Streptophyta</taxon>
        <taxon>Embryophyta</taxon>
        <taxon>Tracheophyta</taxon>
        <taxon>Spermatophyta</taxon>
        <taxon>Magnoliopsida</taxon>
        <taxon>eudicotyledons</taxon>
        <taxon>Gunneridae</taxon>
        <taxon>Pentapetalae</taxon>
        <taxon>rosids</taxon>
        <taxon>fabids</taxon>
        <taxon>Rosales</taxon>
        <taxon>Moraceae</taxon>
        <taxon>Ficeae</taxon>
        <taxon>Ficus</taxon>
    </lineage>
</organism>
<reference evidence="2" key="1">
    <citation type="submission" date="2023-07" db="EMBL/GenBank/DDBJ databases">
        <title>draft genome sequence of fig (Ficus carica).</title>
        <authorList>
            <person name="Takahashi T."/>
            <person name="Nishimura K."/>
        </authorList>
    </citation>
    <scope>NUCLEOTIDE SEQUENCE</scope>
</reference>
<gene>
    <name evidence="2" type="ORF">TIFTF001_035702</name>
</gene>
<sequence length="84" mass="8958">MPAAGTHWIAWRSGSGEATNAGDSWGPRSAAGLGCTRGTHENSPLDWLDARLEKMAWRVGKPDEKRGGPRELLPIPKVAHGGIC</sequence>
<accession>A0AA88E2T4</accession>
<proteinExistence type="predicted"/>
<dbReference type="AlphaFoldDB" id="A0AA88E2T4"/>
<evidence type="ECO:0000313" key="2">
    <source>
        <dbReference type="EMBL" id="GMN66638.1"/>
    </source>
</evidence>
<protein>
    <submittedName>
        <fullName evidence="2">Uncharacterized protein</fullName>
    </submittedName>
</protein>